<evidence type="ECO:0008006" key="4">
    <source>
        <dbReference type="Google" id="ProtNLM"/>
    </source>
</evidence>
<keyword evidence="1" id="KW-0732">Signal</keyword>
<keyword evidence="3" id="KW-1185">Reference proteome</keyword>
<comment type="caution">
    <text evidence="2">The sequence shown here is derived from an EMBL/GenBank/DDBJ whole genome shotgun (WGS) entry which is preliminary data.</text>
</comment>
<dbReference type="Pfam" id="PF06776">
    <property type="entry name" value="IalB"/>
    <property type="match status" value="1"/>
</dbReference>
<feature type="chain" id="PRO_5021374603" description="Invasion protein B" evidence="1">
    <location>
        <begin position="23"/>
        <end position="192"/>
    </location>
</feature>
<organism evidence="2 3">
    <name type="scientific">Bradyrhizobium ivorense</name>
    <dbReference type="NCBI Taxonomy" id="2511166"/>
    <lineage>
        <taxon>Bacteria</taxon>
        <taxon>Pseudomonadati</taxon>
        <taxon>Pseudomonadota</taxon>
        <taxon>Alphaproteobacteria</taxon>
        <taxon>Hyphomicrobiales</taxon>
        <taxon>Nitrobacteraceae</taxon>
        <taxon>Bradyrhizobium</taxon>
    </lineage>
</organism>
<reference evidence="2" key="1">
    <citation type="submission" date="2019-02" db="EMBL/GenBank/DDBJ databases">
        <authorList>
            <person name="Pothier F.J."/>
        </authorList>
    </citation>
    <scope>NUCLEOTIDE SEQUENCE</scope>
    <source>
        <strain evidence="2">CI-1B</strain>
    </source>
</reference>
<dbReference type="OrthoDB" id="8017994at2"/>
<evidence type="ECO:0000256" key="1">
    <source>
        <dbReference type="SAM" id="SignalP"/>
    </source>
</evidence>
<dbReference type="Proteomes" id="UP000328092">
    <property type="component" value="Unassembled WGS sequence"/>
</dbReference>
<gene>
    <name evidence="2" type="ORF">CI1B_78500</name>
</gene>
<sequence>MVRYGALATLVLLAASISAAHGQQPLSPPAAVNDSPEVSPRGARAARDVKYGEWRKLCFNAAGAKTLCRTTITGTLATGQTAVRVDLVEREDGTSRLQLFLPVGMYLQAGVKLSVDQRQVHRMPYSWCVSNMCIAANVADPGPIEEMDSGKALAIEVVDTSILTVTTSVPLDRFATVRKGAPTLMLDQVIDE</sequence>
<proteinExistence type="predicted"/>
<protein>
    <recommendedName>
        <fullName evidence="4">Invasion protein B</fullName>
    </recommendedName>
</protein>
<dbReference type="EMBL" id="CAADFC020000033">
    <property type="protein sequence ID" value="VIO79517.1"/>
    <property type="molecule type" value="Genomic_DNA"/>
</dbReference>
<dbReference type="InterPro" id="IPR010642">
    <property type="entry name" value="Invasion_prot_B"/>
</dbReference>
<name>A0A508TYH2_9BRAD</name>
<dbReference type="AlphaFoldDB" id="A0A508TYH2"/>
<feature type="signal peptide" evidence="1">
    <location>
        <begin position="1"/>
        <end position="22"/>
    </location>
</feature>
<evidence type="ECO:0000313" key="2">
    <source>
        <dbReference type="EMBL" id="VIO79517.1"/>
    </source>
</evidence>
<evidence type="ECO:0000313" key="3">
    <source>
        <dbReference type="Proteomes" id="UP000328092"/>
    </source>
</evidence>
<dbReference type="Gene3D" id="2.60.40.1880">
    <property type="entry name" value="Invasion associated locus B (IalB) protein"/>
    <property type="match status" value="1"/>
</dbReference>
<dbReference type="InterPro" id="IPR038696">
    <property type="entry name" value="IalB_sf"/>
</dbReference>
<accession>A0A508TYH2</accession>